<evidence type="ECO:0000313" key="2">
    <source>
        <dbReference type="EMBL" id="AKL88274.1"/>
    </source>
</evidence>
<keyword evidence="3" id="KW-1185">Reference proteome</keyword>
<feature type="transmembrane region" description="Helical" evidence="1">
    <location>
        <begin position="12"/>
        <end position="31"/>
    </location>
</feature>
<name>A0A0K0NL08_9CAUD</name>
<keyword evidence="1" id="KW-0812">Transmembrane</keyword>
<gene>
    <name evidence="2" type="ORF">GMA3_97</name>
</gene>
<dbReference type="GeneID" id="26516968"/>
<keyword evidence="1" id="KW-1133">Transmembrane helix</keyword>
<evidence type="ECO:0000313" key="3">
    <source>
        <dbReference type="Proteomes" id="UP000204451"/>
    </source>
</evidence>
<dbReference type="Proteomes" id="UP000204451">
    <property type="component" value="Segment"/>
</dbReference>
<proteinExistence type="predicted"/>
<keyword evidence="1" id="KW-0472">Membrane</keyword>
<sequence>MWWEIATYVVRALALVGGIFGALLATVGMWVDIFSDQS</sequence>
<protein>
    <submittedName>
        <fullName evidence="2">Uncharacterized protein</fullName>
    </submittedName>
</protein>
<reference evidence="2 3" key="1">
    <citation type="journal article" date="2015" name="PLoS ONE">
        <title>Lysis to Kill: Evaluation of the Lytic Abilities, and Genomics of Nine Bacteriophages Infective for Gordonia spp. and Their Potential Use in Activated Sludge Foam Biocontrol.</title>
        <authorList>
            <person name="Dyson Z.A."/>
            <person name="Tucci J."/>
            <person name="Seviour R.J."/>
            <person name="Petrovski S."/>
        </authorList>
    </citation>
    <scope>NUCLEOTIDE SEQUENCE [LARGE SCALE GENOMIC DNA]</scope>
</reference>
<evidence type="ECO:0000256" key="1">
    <source>
        <dbReference type="SAM" id="Phobius"/>
    </source>
</evidence>
<dbReference type="EMBL" id="KR063279">
    <property type="protein sequence ID" value="AKL88274.1"/>
    <property type="molecule type" value="Genomic_DNA"/>
</dbReference>
<dbReference type="KEGG" id="vg:26516968"/>
<accession>A0A0K0NL08</accession>
<dbReference type="RefSeq" id="YP_009188665.1">
    <property type="nucleotide sequence ID" value="NC_028668.1"/>
</dbReference>
<organism evidence="2 3">
    <name type="scientific">Gordonia phage GMA3</name>
    <dbReference type="NCBI Taxonomy" id="1647284"/>
    <lineage>
        <taxon>Viruses</taxon>
        <taxon>Duplodnaviria</taxon>
        <taxon>Heunggongvirae</taxon>
        <taxon>Uroviricota</taxon>
        <taxon>Caudoviricetes</taxon>
        <taxon>Gamtrevirus</taxon>
        <taxon>Gamtrevirus GMA3</taxon>
    </lineage>
</organism>